<evidence type="ECO:0000313" key="2">
    <source>
        <dbReference type="EMBL" id="KAF6379182.1"/>
    </source>
</evidence>
<accession>A0A7J7ZXZ8</accession>
<evidence type="ECO:0000313" key="3">
    <source>
        <dbReference type="Proteomes" id="UP000527355"/>
    </source>
</evidence>
<name>A0A7J7ZXZ8_MYOMY</name>
<proteinExistence type="predicted"/>
<reference evidence="2 3" key="1">
    <citation type="journal article" date="2020" name="Nature">
        <title>Six reference-quality genomes reveal evolution of bat adaptations.</title>
        <authorList>
            <person name="Jebb D."/>
            <person name="Huang Z."/>
            <person name="Pippel M."/>
            <person name="Hughes G.M."/>
            <person name="Lavrichenko K."/>
            <person name="Devanna P."/>
            <person name="Winkler S."/>
            <person name="Jermiin L.S."/>
            <person name="Skirmuntt E.C."/>
            <person name="Katzourakis A."/>
            <person name="Burkitt-Gray L."/>
            <person name="Ray D.A."/>
            <person name="Sullivan K.A.M."/>
            <person name="Roscito J.G."/>
            <person name="Kirilenko B.M."/>
            <person name="Davalos L.M."/>
            <person name="Corthals A.P."/>
            <person name="Power M.L."/>
            <person name="Jones G."/>
            <person name="Ransome R.D."/>
            <person name="Dechmann D.K.N."/>
            <person name="Locatelli A.G."/>
            <person name="Puechmaille S.J."/>
            <person name="Fedrigo O."/>
            <person name="Jarvis E.D."/>
            <person name="Hiller M."/>
            <person name="Vernes S.C."/>
            <person name="Myers E.W."/>
            <person name="Teeling E.C."/>
        </authorList>
    </citation>
    <scope>NUCLEOTIDE SEQUENCE [LARGE SCALE GENOMIC DNA]</scope>
    <source>
        <strain evidence="2">MMyoMyo1</strain>
        <tissue evidence="2">Flight muscle</tissue>
    </source>
</reference>
<gene>
    <name evidence="2" type="ORF">mMyoMyo1_010002</name>
</gene>
<comment type="caution">
    <text evidence="2">The sequence shown here is derived from an EMBL/GenBank/DDBJ whole genome shotgun (WGS) entry which is preliminary data.</text>
</comment>
<evidence type="ECO:0000256" key="1">
    <source>
        <dbReference type="SAM" id="MobiDB-lite"/>
    </source>
</evidence>
<protein>
    <submittedName>
        <fullName evidence="2">Uncharacterized protein</fullName>
    </submittedName>
</protein>
<organism evidence="2 3">
    <name type="scientific">Myotis myotis</name>
    <name type="common">Greater mouse-eared bat</name>
    <name type="synonym">Vespertilio myotis</name>
    <dbReference type="NCBI Taxonomy" id="51298"/>
    <lineage>
        <taxon>Eukaryota</taxon>
        <taxon>Metazoa</taxon>
        <taxon>Chordata</taxon>
        <taxon>Craniata</taxon>
        <taxon>Vertebrata</taxon>
        <taxon>Euteleostomi</taxon>
        <taxon>Mammalia</taxon>
        <taxon>Eutheria</taxon>
        <taxon>Laurasiatheria</taxon>
        <taxon>Chiroptera</taxon>
        <taxon>Yangochiroptera</taxon>
        <taxon>Vespertilionidae</taxon>
        <taxon>Myotis</taxon>
    </lineage>
</organism>
<dbReference type="Proteomes" id="UP000527355">
    <property type="component" value="Unassembled WGS sequence"/>
</dbReference>
<dbReference type="EMBL" id="JABWUV010000002">
    <property type="protein sequence ID" value="KAF6379182.1"/>
    <property type="molecule type" value="Genomic_DNA"/>
</dbReference>
<keyword evidence="3" id="KW-1185">Reference proteome</keyword>
<feature type="region of interest" description="Disordered" evidence="1">
    <location>
        <begin position="1"/>
        <end position="30"/>
    </location>
</feature>
<sequence length="217" mass="23016">MTGGSGGSFVSSSPLPLHPLKTLRENGPAGNGVDLSREGCEHLALVYPKAPARPQIVPSCRAAFVVPVRDEDACAGGTEPDFVSHPRGVSNQNTPCAASIPQVAAARPSLQAAGEGRLSAVTPGQSPCSLWPGSPVSCWGAVRMLKPGRGHFLATELARSEKWAPQVHFSEGTPKRVLKLSQLVVTHAIHIYKSLICKLAPLEIDRETISIARYDMQ</sequence>
<dbReference type="AlphaFoldDB" id="A0A7J7ZXZ8"/>